<evidence type="ECO:0000256" key="1">
    <source>
        <dbReference type="SAM" id="SignalP"/>
    </source>
</evidence>
<dbReference type="InterPro" id="IPR036249">
    <property type="entry name" value="Thioredoxin-like_sf"/>
</dbReference>
<dbReference type="InterPro" id="IPR012336">
    <property type="entry name" value="Thioredoxin-like_fold"/>
</dbReference>
<dbReference type="EMBL" id="JASJOT010000007">
    <property type="protein sequence ID" value="MDJ1493746.1"/>
    <property type="molecule type" value="Genomic_DNA"/>
</dbReference>
<dbReference type="Pfam" id="PF13098">
    <property type="entry name" value="Thioredoxin_2"/>
    <property type="match status" value="1"/>
</dbReference>
<evidence type="ECO:0000313" key="4">
    <source>
        <dbReference type="Proteomes" id="UP001228581"/>
    </source>
</evidence>
<feature type="domain" description="Thioredoxin" evidence="2">
    <location>
        <begin position="12"/>
        <end position="139"/>
    </location>
</feature>
<dbReference type="InterPro" id="IPR013766">
    <property type="entry name" value="Thioredoxin_domain"/>
</dbReference>
<organism evidence="3 4">
    <name type="scientific">Xanthocytophaga flava</name>
    <dbReference type="NCBI Taxonomy" id="3048013"/>
    <lineage>
        <taxon>Bacteria</taxon>
        <taxon>Pseudomonadati</taxon>
        <taxon>Bacteroidota</taxon>
        <taxon>Cytophagia</taxon>
        <taxon>Cytophagales</taxon>
        <taxon>Rhodocytophagaceae</taxon>
        <taxon>Xanthocytophaga</taxon>
    </lineage>
</organism>
<accession>A0ABT7CJQ4</accession>
<evidence type="ECO:0000259" key="2">
    <source>
        <dbReference type="PROSITE" id="PS51352"/>
    </source>
</evidence>
<dbReference type="Gene3D" id="3.40.30.10">
    <property type="entry name" value="Glutaredoxin"/>
    <property type="match status" value="1"/>
</dbReference>
<protein>
    <submittedName>
        <fullName evidence="3">Thioredoxin family protein</fullName>
    </submittedName>
</protein>
<sequence length="189" mass="21940">MKNLIRVLLLFWSFYTHSQSAQLTFEQGQWQQVLAKAQQAGKPIFLYAYTPGCHFCKQMEQTVFPDTMVSNYYHQTFINYKVNIEEGEGLTLAKQYDILSFPRYLYFDEQGKLLHISGGAKPANAFVEDGKNAFNPQKAYFQLKDRYDQGDRSPELLYLFSFALSESGQSRDLYNKVYCSISKLNQLNL</sequence>
<evidence type="ECO:0000313" key="3">
    <source>
        <dbReference type="EMBL" id="MDJ1493746.1"/>
    </source>
</evidence>
<gene>
    <name evidence="3" type="ORF">QNI19_12455</name>
</gene>
<dbReference type="RefSeq" id="WP_313996312.1">
    <property type="nucleotide sequence ID" value="NZ_JASJOT010000007.1"/>
</dbReference>
<dbReference type="SUPFAM" id="SSF52833">
    <property type="entry name" value="Thioredoxin-like"/>
    <property type="match status" value="1"/>
</dbReference>
<keyword evidence="4" id="KW-1185">Reference proteome</keyword>
<proteinExistence type="predicted"/>
<feature type="chain" id="PRO_5046272520" evidence="1">
    <location>
        <begin position="19"/>
        <end position="189"/>
    </location>
</feature>
<comment type="caution">
    <text evidence="3">The sequence shown here is derived from an EMBL/GenBank/DDBJ whole genome shotgun (WGS) entry which is preliminary data.</text>
</comment>
<dbReference type="Proteomes" id="UP001228581">
    <property type="component" value="Unassembled WGS sequence"/>
</dbReference>
<dbReference type="PROSITE" id="PS51352">
    <property type="entry name" value="THIOREDOXIN_2"/>
    <property type="match status" value="1"/>
</dbReference>
<feature type="signal peptide" evidence="1">
    <location>
        <begin position="1"/>
        <end position="18"/>
    </location>
</feature>
<keyword evidence="1" id="KW-0732">Signal</keyword>
<name>A0ABT7CJQ4_9BACT</name>
<reference evidence="3 4" key="1">
    <citation type="submission" date="2023-05" db="EMBL/GenBank/DDBJ databases">
        <authorList>
            <person name="Zhang X."/>
        </authorList>
    </citation>
    <scope>NUCLEOTIDE SEQUENCE [LARGE SCALE GENOMIC DNA]</scope>
    <source>
        <strain evidence="3 4">DM2B3-1</strain>
    </source>
</reference>